<sequence length="521" mass="58918">MENSSSIIPRLEMESLQQMEQENDNNSLFNIRDVDAQRFLEESLVLLLNFNNLQQNNSSQKLKNNLIEKEEKLKNSPKQNLDNYLPPKSPRNKQQRNDLNKRPKEKIIEAGLLLHEIAEKCRRSILVLTLKSRSSSETLSSQRLLLGHNATEKLQQLQQQSPSSQSLSSLSSPSSSAINNLNSEDQQINNVKNNLENNLGTVESVAVRTANFLLEMRKTHEGKKQQSTKTNNNILTSPFSYNNTCGRITPFPSLLIDQQQLPETTSSTSQLLLDSENLDDNTKNCGRFPTIPSEKQQNKQQFHPLQVNINEEMDKSSSSSLLQKQSSSTPSPSSSIAELPQPAPKHHLREQLLKIKQKNVFAGNSFFGGISNNPFFFGNQKQQKQRKILPTAKQLLHSSSPNFPQTNTVISRVNELEERQQKNKKNNTVAKPFGSAVQQQQNNNSSQLLQANSAQNSSSNNSSKIKSSNNSVTRNDRLSPRSSLFRTKPVIVVDLGQEEEINEVKIKEEEIKQNNKMRRKN</sequence>
<feature type="region of interest" description="Disordered" evidence="1">
    <location>
        <begin position="276"/>
        <end position="301"/>
    </location>
</feature>
<accession>A0A6V7V898</accession>
<evidence type="ECO:0000313" key="3">
    <source>
        <dbReference type="Proteomes" id="UP000580250"/>
    </source>
</evidence>
<feature type="compositionally biased region" description="Low complexity" evidence="1">
    <location>
        <begin position="316"/>
        <end position="335"/>
    </location>
</feature>
<evidence type="ECO:0000256" key="1">
    <source>
        <dbReference type="SAM" id="MobiDB-lite"/>
    </source>
</evidence>
<gene>
    <name evidence="2" type="ORF">MENT_LOCUS22062</name>
</gene>
<dbReference type="OrthoDB" id="5906002at2759"/>
<feature type="region of interest" description="Disordered" evidence="1">
    <location>
        <begin position="313"/>
        <end position="344"/>
    </location>
</feature>
<feature type="region of interest" description="Disordered" evidence="1">
    <location>
        <begin position="71"/>
        <end position="103"/>
    </location>
</feature>
<dbReference type="AlphaFoldDB" id="A0A6V7V898"/>
<organism evidence="2 3">
    <name type="scientific">Meloidogyne enterolobii</name>
    <name type="common">Root-knot nematode worm</name>
    <name type="synonym">Meloidogyne mayaguensis</name>
    <dbReference type="NCBI Taxonomy" id="390850"/>
    <lineage>
        <taxon>Eukaryota</taxon>
        <taxon>Metazoa</taxon>
        <taxon>Ecdysozoa</taxon>
        <taxon>Nematoda</taxon>
        <taxon>Chromadorea</taxon>
        <taxon>Rhabditida</taxon>
        <taxon>Tylenchina</taxon>
        <taxon>Tylenchomorpha</taxon>
        <taxon>Tylenchoidea</taxon>
        <taxon>Meloidogynidae</taxon>
        <taxon>Meloidogyninae</taxon>
        <taxon>Meloidogyne</taxon>
    </lineage>
</organism>
<reference evidence="2 3" key="1">
    <citation type="submission" date="2020-08" db="EMBL/GenBank/DDBJ databases">
        <authorList>
            <person name="Koutsovoulos G."/>
            <person name="Danchin GJ E."/>
        </authorList>
    </citation>
    <scope>NUCLEOTIDE SEQUENCE [LARGE SCALE GENOMIC DNA]</scope>
</reference>
<proteinExistence type="predicted"/>
<feature type="compositionally biased region" description="Low complexity" evidence="1">
    <location>
        <begin position="438"/>
        <end position="471"/>
    </location>
</feature>
<feature type="region of interest" description="Disordered" evidence="1">
    <location>
        <begin position="436"/>
        <end position="489"/>
    </location>
</feature>
<dbReference type="EMBL" id="CAJEWN010000172">
    <property type="protein sequence ID" value="CAD2170638.1"/>
    <property type="molecule type" value="Genomic_DNA"/>
</dbReference>
<comment type="caution">
    <text evidence="2">The sequence shown here is derived from an EMBL/GenBank/DDBJ whole genome shotgun (WGS) entry which is preliminary data.</text>
</comment>
<dbReference type="Proteomes" id="UP000580250">
    <property type="component" value="Unassembled WGS sequence"/>
</dbReference>
<feature type="region of interest" description="Disordered" evidence="1">
    <location>
        <begin position="154"/>
        <end position="180"/>
    </location>
</feature>
<evidence type="ECO:0000313" key="2">
    <source>
        <dbReference type="EMBL" id="CAD2170638.1"/>
    </source>
</evidence>
<name>A0A6V7V898_MELEN</name>
<feature type="compositionally biased region" description="Low complexity" evidence="1">
    <location>
        <begin position="154"/>
        <end position="176"/>
    </location>
</feature>
<protein>
    <submittedName>
        <fullName evidence="2">Uncharacterized protein</fullName>
    </submittedName>
</protein>